<protein>
    <recommendedName>
        <fullName evidence="3">SET domain-containing protein</fullName>
    </recommendedName>
</protein>
<dbReference type="EMBL" id="ML732194">
    <property type="protein sequence ID" value="KAB8075437.1"/>
    <property type="molecule type" value="Genomic_DNA"/>
</dbReference>
<keyword evidence="2" id="KW-1185">Reference proteome</keyword>
<reference evidence="1 2" key="1">
    <citation type="submission" date="2019-04" db="EMBL/GenBank/DDBJ databases">
        <title>Friends and foes A comparative genomics study of 23 Aspergillus species from section Flavi.</title>
        <authorList>
            <consortium name="DOE Joint Genome Institute"/>
            <person name="Kjaerbolling I."/>
            <person name="Vesth T."/>
            <person name="Frisvad J.C."/>
            <person name="Nybo J.L."/>
            <person name="Theobald S."/>
            <person name="Kildgaard S."/>
            <person name="Isbrandt T."/>
            <person name="Kuo A."/>
            <person name="Sato A."/>
            <person name="Lyhne E.K."/>
            <person name="Kogle M.E."/>
            <person name="Wiebenga A."/>
            <person name="Kun R.S."/>
            <person name="Lubbers R.J."/>
            <person name="Makela M.R."/>
            <person name="Barry K."/>
            <person name="Chovatia M."/>
            <person name="Clum A."/>
            <person name="Daum C."/>
            <person name="Haridas S."/>
            <person name="He G."/>
            <person name="LaButti K."/>
            <person name="Lipzen A."/>
            <person name="Mondo S."/>
            <person name="Riley R."/>
            <person name="Salamov A."/>
            <person name="Simmons B.A."/>
            <person name="Magnuson J.K."/>
            <person name="Henrissat B."/>
            <person name="Mortensen U.H."/>
            <person name="Larsen T.O."/>
            <person name="Devries R.P."/>
            <person name="Grigoriev I.V."/>
            <person name="Machida M."/>
            <person name="Baker S.E."/>
            <person name="Andersen M.R."/>
        </authorList>
    </citation>
    <scope>NUCLEOTIDE SEQUENCE [LARGE SCALE GENOMIC DNA]</scope>
    <source>
        <strain evidence="1 2">CBS 151.66</strain>
    </source>
</reference>
<evidence type="ECO:0000313" key="2">
    <source>
        <dbReference type="Proteomes" id="UP000326565"/>
    </source>
</evidence>
<proteinExistence type="predicted"/>
<name>A0A5N5X5T7_9EURO</name>
<evidence type="ECO:0000313" key="1">
    <source>
        <dbReference type="EMBL" id="KAB8075437.1"/>
    </source>
</evidence>
<organism evidence="1 2">
    <name type="scientific">Aspergillus leporis</name>
    <dbReference type="NCBI Taxonomy" id="41062"/>
    <lineage>
        <taxon>Eukaryota</taxon>
        <taxon>Fungi</taxon>
        <taxon>Dikarya</taxon>
        <taxon>Ascomycota</taxon>
        <taxon>Pezizomycotina</taxon>
        <taxon>Eurotiomycetes</taxon>
        <taxon>Eurotiomycetidae</taxon>
        <taxon>Eurotiales</taxon>
        <taxon>Aspergillaceae</taxon>
        <taxon>Aspergillus</taxon>
        <taxon>Aspergillus subgen. Circumdati</taxon>
    </lineage>
</organism>
<gene>
    <name evidence="1" type="ORF">BDV29DRAFT_155656</name>
</gene>
<dbReference type="OrthoDB" id="1028014at2759"/>
<dbReference type="Proteomes" id="UP000326565">
    <property type="component" value="Unassembled WGS sequence"/>
</dbReference>
<dbReference type="AlphaFoldDB" id="A0A5N5X5T7"/>
<evidence type="ECO:0008006" key="3">
    <source>
        <dbReference type="Google" id="ProtNLM"/>
    </source>
</evidence>
<sequence>MLWMFMRLLAGRPLEPQAGPKPSQLYPGKVGSRRGWDSIDILRGNREAWPEAQIQHWKRLVEPYLNDNNQPRLLTVDEFVDLVCKEKVNSFGLYPGDTAMFPLPDPPIELGVDYGLGVYPRPMILNHSYIPNASLPVDI</sequence>
<accession>A0A5N5X5T7</accession>